<reference evidence="1" key="1">
    <citation type="submission" date="2019-03" db="EMBL/GenBank/DDBJ databases">
        <title>WGS assembly of Setaria viridis.</title>
        <authorList>
            <person name="Huang P."/>
            <person name="Jenkins J."/>
            <person name="Grimwood J."/>
            <person name="Barry K."/>
            <person name="Healey A."/>
            <person name="Mamidi S."/>
            <person name="Sreedasyam A."/>
            <person name="Shu S."/>
            <person name="Feldman M."/>
            <person name="Wu J."/>
            <person name="Yu Y."/>
            <person name="Chen C."/>
            <person name="Johnson J."/>
            <person name="Rokhsar D."/>
            <person name="Baxter I."/>
            <person name="Schmutz J."/>
            <person name="Brutnell T."/>
            <person name="Kellogg E."/>
        </authorList>
    </citation>
    <scope>NUCLEOTIDE SEQUENCE [LARGE SCALE GENOMIC DNA]</scope>
</reference>
<gene>
    <name evidence="1" type="ORF">SEVIR_9G583750v2</name>
</gene>
<evidence type="ECO:0000313" key="2">
    <source>
        <dbReference type="Proteomes" id="UP000298652"/>
    </source>
</evidence>
<sequence>MPCTEQELHVKHEGNDGGKLKDNSGVRLHNLSSLGQACFARRKTATSKHMRTQSTVNCIARAAWYERCTWRHTFVHWAWRCPQCPNAACGQGLKAVVTTVRGMMVVI</sequence>
<name>A0A4U6TA17_SETVI</name>
<accession>A0A4U6TA17</accession>
<proteinExistence type="predicted"/>
<evidence type="ECO:0000313" key="1">
    <source>
        <dbReference type="EMBL" id="TKV98809.1"/>
    </source>
</evidence>
<dbReference type="Gramene" id="TKV98809">
    <property type="protein sequence ID" value="TKV98809"/>
    <property type="gene ID" value="SEVIR_9G583750v2"/>
</dbReference>
<dbReference type="EMBL" id="CM016560">
    <property type="protein sequence ID" value="TKV98809.1"/>
    <property type="molecule type" value="Genomic_DNA"/>
</dbReference>
<dbReference type="AlphaFoldDB" id="A0A4U6TA17"/>
<organism evidence="1 2">
    <name type="scientific">Setaria viridis</name>
    <name type="common">Green bristlegrass</name>
    <name type="synonym">Setaria italica subsp. viridis</name>
    <dbReference type="NCBI Taxonomy" id="4556"/>
    <lineage>
        <taxon>Eukaryota</taxon>
        <taxon>Viridiplantae</taxon>
        <taxon>Streptophyta</taxon>
        <taxon>Embryophyta</taxon>
        <taxon>Tracheophyta</taxon>
        <taxon>Spermatophyta</taxon>
        <taxon>Magnoliopsida</taxon>
        <taxon>Liliopsida</taxon>
        <taxon>Poales</taxon>
        <taxon>Poaceae</taxon>
        <taxon>PACMAD clade</taxon>
        <taxon>Panicoideae</taxon>
        <taxon>Panicodae</taxon>
        <taxon>Paniceae</taxon>
        <taxon>Cenchrinae</taxon>
        <taxon>Setaria</taxon>
    </lineage>
</organism>
<protein>
    <submittedName>
        <fullName evidence="1">Uncharacterized protein</fullName>
    </submittedName>
</protein>
<keyword evidence="2" id="KW-1185">Reference proteome</keyword>
<dbReference type="Proteomes" id="UP000298652">
    <property type="component" value="Chromosome 9"/>
</dbReference>